<dbReference type="GO" id="GO:0000166">
    <property type="term" value="F:nucleotide binding"/>
    <property type="evidence" value="ECO:0007669"/>
    <property type="project" value="InterPro"/>
</dbReference>
<dbReference type="SUPFAM" id="SSF51735">
    <property type="entry name" value="NAD(P)-binding Rossmann-fold domains"/>
    <property type="match status" value="1"/>
</dbReference>
<accession>K4IG56</accession>
<dbReference type="Pfam" id="PF22725">
    <property type="entry name" value="GFO_IDH_MocA_C3"/>
    <property type="match status" value="1"/>
</dbReference>
<organism evidence="5 6">
    <name type="scientific">Psychroflexus torquis (strain ATCC 700755 / CIP 106069 / ACAM 623)</name>
    <dbReference type="NCBI Taxonomy" id="313595"/>
    <lineage>
        <taxon>Bacteria</taxon>
        <taxon>Pseudomonadati</taxon>
        <taxon>Bacteroidota</taxon>
        <taxon>Flavobacteriia</taxon>
        <taxon>Flavobacteriales</taxon>
        <taxon>Flavobacteriaceae</taxon>
        <taxon>Psychroflexus</taxon>
    </lineage>
</organism>
<evidence type="ECO:0000259" key="3">
    <source>
        <dbReference type="Pfam" id="PF01408"/>
    </source>
</evidence>
<dbReference type="Gene3D" id="3.40.50.720">
    <property type="entry name" value="NAD(P)-binding Rossmann-like Domain"/>
    <property type="match status" value="1"/>
</dbReference>
<protein>
    <submittedName>
        <fullName evidence="5">Dehydrogenase/oxidoreductase, NADB_Rossmann superfamily</fullName>
    </submittedName>
</protein>
<dbReference type="eggNOG" id="COG0673">
    <property type="taxonomic scope" value="Bacteria"/>
</dbReference>
<dbReference type="Gene3D" id="3.30.360.10">
    <property type="entry name" value="Dihydrodipicolinate Reductase, domain 2"/>
    <property type="match status" value="1"/>
</dbReference>
<dbReference type="EMBL" id="CP003879">
    <property type="protein sequence ID" value="AFU68046.1"/>
    <property type="molecule type" value="Genomic_DNA"/>
</dbReference>
<dbReference type="PANTHER" id="PTHR22604:SF105">
    <property type="entry name" value="TRANS-1,2-DIHYDROBENZENE-1,2-DIOL DEHYDROGENASE"/>
    <property type="match status" value="1"/>
</dbReference>
<dbReference type="SUPFAM" id="SSF55347">
    <property type="entry name" value="Glyceraldehyde-3-phosphate dehydrogenase-like, C-terminal domain"/>
    <property type="match status" value="1"/>
</dbReference>
<evidence type="ECO:0000313" key="5">
    <source>
        <dbReference type="EMBL" id="AFU68046.1"/>
    </source>
</evidence>
<dbReference type="Pfam" id="PF01408">
    <property type="entry name" value="GFO_IDH_MocA"/>
    <property type="match status" value="1"/>
</dbReference>
<feature type="domain" description="GFO/IDH/MocA-like oxidoreductase" evidence="4">
    <location>
        <begin position="139"/>
        <end position="253"/>
    </location>
</feature>
<keyword evidence="6" id="KW-1185">Reference proteome</keyword>
<dbReference type="InterPro" id="IPR000683">
    <property type="entry name" value="Gfo/Idh/MocA-like_OxRdtase_N"/>
</dbReference>
<gene>
    <name evidence="5" type="ordered locus">P700755_001077</name>
</gene>
<dbReference type="GO" id="GO:0016491">
    <property type="term" value="F:oxidoreductase activity"/>
    <property type="evidence" value="ECO:0007669"/>
    <property type="project" value="UniProtKB-KW"/>
</dbReference>
<feature type="domain" description="Gfo/Idh/MocA-like oxidoreductase N-terminal" evidence="3">
    <location>
        <begin position="12"/>
        <end position="129"/>
    </location>
</feature>
<dbReference type="STRING" id="313595.P700755_001077"/>
<dbReference type="Proteomes" id="UP000008514">
    <property type="component" value="Chromosome"/>
</dbReference>
<reference evidence="5" key="2">
    <citation type="submission" date="2012-09" db="EMBL/GenBank/DDBJ databases">
        <title>The complete sequence of Psychroflexus torquis an extreme psychrophile from sea-ice that is stimulated by light.</title>
        <authorList>
            <person name="Feng S."/>
            <person name="Powell S.M."/>
            <person name="Bowman J.P."/>
        </authorList>
    </citation>
    <scope>NUCLEOTIDE SEQUENCE [LARGE SCALE GENOMIC DNA]</scope>
    <source>
        <strain evidence="5">ATCC 700755</strain>
    </source>
</reference>
<dbReference type="InterPro" id="IPR050984">
    <property type="entry name" value="Gfo/Idh/MocA_domain"/>
</dbReference>
<evidence type="ECO:0000256" key="1">
    <source>
        <dbReference type="ARBA" id="ARBA00010928"/>
    </source>
</evidence>
<evidence type="ECO:0000256" key="2">
    <source>
        <dbReference type="ARBA" id="ARBA00023002"/>
    </source>
</evidence>
<dbReference type="AlphaFoldDB" id="K4IG56"/>
<evidence type="ECO:0000259" key="4">
    <source>
        <dbReference type="Pfam" id="PF22725"/>
    </source>
</evidence>
<name>K4IG56_PSYTT</name>
<keyword evidence="2" id="KW-0560">Oxidoreductase</keyword>
<reference evidence="5" key="1">
    <citation type="submission" date="2006-03" db="EMBL/GenBank/DDBJ databases">
        <authorList>
            <person name="Bowman J."/>
            <person name="Ferriera S."/>
            <person name="Johnson J."/>
            <person name="Kravitz S."/>
            <person name="Halpern A."/>
            <person name="Remington K."/>
            <person name="Beeson K."/>
            <person name="Tran B."/>
            <person name="Rogers Y.-H."/>
            <person name="Friedman R."/>
            <person name="Venter J.C."/>
        </authorList>
    </citation>
    <scope>NUCLEOTIDE SEQUENCE [LARGE SCALE GENOMIC DNA]</scope>
    <source>
        <strain evidence="5">ATCC 700755</strain>
    </source>
</reference>
<sequence length="335" mass="37738">MKNQIMMLRPYRWGILGLGRIAHKVASDITQIEGAILYAVASRSLEKAKGFAGDFKAEKAYGSYIDLAKDPEVDIIYVATPHVFHFENVLLGLQHHKAVLCEKPIAMNVDQLSRLISEAKRTNRFLMEGLWTNFMPHLQKVYDLTQKETYGKCLKIEADFSFKAEFNTEARLFNKALGGGALLDIGIYPVYLALKLLGLPQDIKATAQFSKTGVDVSNTIHFQYPSGAVAKLSSSFAKTTPSKAKVYFEKASVEFGSRFHNTDQLTITTKAGEEHLDFHYLPNGFQFEIEHVHDCLDRGLTQSPEMSLKSSLELLQTLDTIRKQIGLRYKEDLDH</sequence>
<dbReference type="RefSeq" id="WP_015023652.1">
    <property type="nucleotide sequence ID" value="NC_018721.1"/>
</dbReference>
<dbReference type="KEGG" id="ptq:P700755_001077"/>
<dbReference type="InterPro" id="IPR036291">
    <property type="entry name" value="NAD(P)-bd_dom_sf"/>
</dbReference>
<dbReference type="HOGENOM" id="CLU_023194_7_2_10"/>
<proteinExistence type="inferred from homology"/>
<dbReference type="InterPro" id="IPR055170">
    <property type="entry name" value="GFO_IDH_MocA-like_dom"/>
</dbReference>
<evidence type="ECO:0000313" key="6">
    <source>
        <dbReference type="Proteomes" id="UP000008514"/>
    </source>
</evidence>
<comment type="similarity">
    <text evidence="1">Belongs to the Gfo/Idh/MocA family.</text>
</comment>
<dbReference type="PANTHER" id="PTHR22604">
    <property type="entry name" value="OXIDOREDUCTASES"/>
    <property type="match status" value="1"/>
</dbReference>